<dbReference type="InterPro" id="IPR029063">
    <property type="entry name" value="SAM-dependent_MTases_sf"/>
</dbReference>
<dbReference type="GO" id="GO:0008168">
    <property type="term" value="F:methyltransferase activity"/>
    <property type="evidence" value="ECO:0007669"/>
    <property type="project" value="UniProtKB-KW"/>
</dbReference>
<dbReference type="Proteomes" id="UP000470771">
    <property type="component" value="Unassembled WGS sequence"/>
</dbReference>
<evidence type="ECO:0000313" key="1">
    <source>
        <dbReference type="EMBL" id="NBG65030.1"/>
    </source>
</evidence>
<dbReference type="Gene3D" id="3.40.50.150">
    <property type="entry name" value="Vaccinia Virus protein VP39"/>
    <property type="match status" value="1"/>
</dbReference>
<reference evidence="1 2" key="1">
    <citation type="submission" date="2019-12" db="EMBL/GenBank/DDBJ databases">
        <authorList>
            <person name="Zhao J."/>
        </authorList>
    </citation>
    <scope>NUCLEOTIDE SEQUENCE [LARGE SCALE GENOMIC DNA]</scope>
    <source>
        <strain evidence="1 2">S-15</strain>
    </source>
</reference>
<keyword evidence="1" id="KW-0489">Methyltransferase</keyword>
<sequence length="294" mass="34301">MYKRTQCPICKGEKFSPFLIAKDYTVSKENYNIVNCDNCNFRFTNPIPEESQIGEYYKSEEYISHSNTKKGLINKVYQTVRNITLNQKEKLISSGRTKGLLLDIGCGTGEFLHHAQQKGWSTEGIEPDASARTFGQKNYDLQISDEKRLQTIESNTVDVITMWHVLEHVYHLDDRVKELKRILKNNGSIYIAVPNLESFDAEYYKEHWAAYDVPRHLYHFSKNDMNNLMKKNGLVVKQIIPMKFDSFYVSMLSEKYKNGKPNLWRSFKNGWKSNKLGSKTMNYSSLIYKIEIQP</sequence>
<keyword evidence="1" id="KW-0808">Transferase</keyword>
<dbReference type="SUPFAM" id="SSF53335">
    <property type="entry name" value="S-adenosyl-L-methionine-dependent methyltransferases"/>
    <property type="match status" value="1"/>
</dbReference>
<dbReference type="AlphaFoldDB" id="A0A6N9NIJ7"/>
<comment type="caution">
    <text evidence="1">The sequence shown here is derived from an EMBL/GenBank/DDBJ whole genome shotgun (WGS) entry which is preliminary data.</text>
</comment>
<dbReference type="PANTHER" id="PTHR43861">
    <property type="entry name" value="TRANS-ACONITATE 2-METHYLTRANSFERASE-RELATED"/>
    <property type="match status" value="1"/>
</dbReference>
<protein>
    <submittedName>
        <fullName evidence="1">Methyltransferase domain-containing protein</fullName>
    </submittedName>
</protein>
<dbReference type="Pfam" id="PF13489">
    <property type="entry name" value="Methyltransf_23"/>
    <property type="match status" value="1"/>
</dbReference>
<organism evidence="1 2">
    <name type="scientific">Acidiluteibacter ferrifornacis</name>
    <dbReference type="NCBI Taxonomy" id="2692424"/>
    <lineage>
        <taxon>Bacteria</taxon>
        <taxon>Pseudomonadati</taxon>
        <taxon>Bacteroidota</taxon>
        <taxon>Flavobacteriia</taxon>
        <taxon>Flavobacteriales</taxon>
        <taxon>Cryomorphaceae</taxon>
        <taxon>Acidiluteibacter</taxon>
    </lineage>
</organism>
<proteinExistence type="predicted"/>
<dbReference type="EMBL" id="WWNE01000003">
    <property type="protein sequence ID" value="NBG65030.1"/>
    <property type="molecule type" value="Genomic_DNA"/>
</dbReference>
<dbReference type="GO" id="GO:0032259">
    <property type="term" value="P:methylation"/>
    <property type="evidence" value="ECO:0007669"/>
    <property type="project" value="UniProtKB-KW"/>
</dbReference>
<dbReference type="CDD" id="cd02440">
    <property type="entry name" value="AdoMet_MTases"/>
    <property type="match status" value="1"/>
</dbReference>
<keyword evidence="2" id="KW-1185">Reference proteome</keyword>
<accession>A0A6N9NIJ7</accession>
<dbReference type="RefSeq" id="WP_160631738.1">
    <property type="nucleotide sequence ID" value="NZ_WWNE01000003.1"/>
</dbReference>
<evidence type="ECO:0000313" key="2">
    <source>
        <dbReference type="Proteomes" id="UP000470771"/>
    </source>
</evidence>
<name>A0A6N9NIJ7_9FLAO</name>
<gene>
    <name evidence="1" type="ORF">GQN54_02805</name>
</gene>